<dbReference type="Proteomes" id="UP000184476">
    <property type="component" value="Unassembled WGS sequence"/>
</dbReference>
<evidence type="ECO:0000313" key="3">
    <source>
        <dbReference type="EMBL" id="SHF43728.1"/>
    </source>
</evidence>
<keyword evidence="4" id="KW-1185">Reference proteome</keyword>
<dbReference type="AlphaFoldDB" id="A0A1M5BMJ4"/>
<dbReference type="NCBIfam" id="TIGR01894">
    <property type="entry name" value="cas_TM1795_cmr1"/>
    <property type="match status" value="1"/>
</dbReference>
<feature type="domain" description="CRISPR type III-associated protein" evidence="2">
    <location>
        <begin position="20"/>
        <end position="156"/>
    </location>
</feature>
<dbReference type="GO" id="GO:0051607">
    <property type="term" value="P:defense response to virus"/>
    <property type="evidence" value="ECO:0007669"/>
    <property type="project" value="UniProtKB-KW"/>
</dbReference>
<dbReference type="InterPro" id="IPR005537">
    <property type="entry name" value="RAMP_III_fam"/>
</dbReference>
<dbReference type="RefSeq" id="WP_073158738.1">
    <property type="nucleotide sequence ID" value="NZ_FQVL01000027.1"/>
</dbReference>
<evidence type="ECO:0000259" key="2">
    <source>
        <dbReference type="Pfam" id="PF03787"/>
    </source>
</evidence>
<dbReference type="Pfam" id="PF03787">
    <property type="entry name" value="RAMPs"/>
    <property type="match status" value="1"/>
</dbReference>
<keyword evidence="1" id="KW-0051">Antiviral defense</keyword>
<evidence type="ECO:0000313" key="4">
    <source>
        <dbReference type="Proteomes" id="UP000184476"/>
    </source>
</evidence>
<reference evidence="3 4" key="1">
    <citation type="submission" date="2016-11" db="EMBL/GenBank/DDBJ databases">
        <authorList>
            <person name="Jaros S."/>
            <person name="Januszkiewicz K."/>
            <person name="Wedrychowicz H."/>
        </authorList>
    </citation>
    <scope>NUCLEOTIDE SEQUENCE [LARGE SCALE GENOMIC DNA]</scope>
    <source>
        <strain evidence="3 4">DSM 44666</strain>
    </source>
</reference>
<accession>A0A1M5BMJ4</accession>
<evidence type="ECO:0000256" key="1">
    <source>
        <dbReference type="ARBA" id="ARBA00023118"/>
    </source>
</evidence>
<protein>
    <submittedName>
        <fullName evidence="3">CRISPR type III-B/RAMP module RAMP protein Cmr1</fullName>
    </submittedName>
</protein>
<sequence length="319" mass="36695">MGNLSPPPDLSPSRVTLVFQIETPMYLAGSDKTQVEMRVSSIKGLLRFWYRAIQPDYTTEEEILFGGMNKGQSPLRLRIAKMDEQKLGYVKKPKPRYLGFSLDDRSFFPPKKTFQLEATMNRNGDNVSLWRAYLSSAWLLTAMGGIGARVRRGFGGCSLQKMSSTADVNIEQIAQSLPKLSKATDLADWEDQFTHGLKQLWQWYPPQQEVTHTVVNQDLRIFVSPTVKSNYKDALTTGAKVLEVFRKEKGKRNNMRQALGHWEEERFPSPVWLRIIHIQEEYYPVFFFISTPLPKLSYTDALDRFANLLLANDFQESRI</sequence>
<dbReference type="STRING" id="112248.SAMN05444392_1276"/>
<organism evidence="3 4">
    <name type="scientific">Seinonella peptonophila</name>
    <dbReference type="NCBI Taxonomy" id="112248"/>
    <lineage>
        <taxon>Bacteria</taxon>
        <taxon>Bacillati</taxon>
        <taxon>Bacillota</taxon>
        <taxon>Bacilli</taxon>
        <taxon>Bacillales</taxon>
        <taxon>Thermoactinomycetaceae</taxon>
        <taxon>Seinonella</taxon>
    </lineage>
</organism>
<dbReference type="InterPro" id="IPR007522">
    <property type="entry name" value="CRISPR-assoc_prot_TM1795"/>
</dbReference>
<name>A0A1M5BMJ4_9BACL</name>
<gene>
    <name evidence="3" type="ORF">SAMN05444392_1276</name>
</gene>
<dbReference type="EMBL" id="FQVL01000027">
    <property type="protein sequence ID" value="SHF43728.1"/>
    <property type="molecule type" value="Genomic_DNA"/>
</dbReference>
<proteinExistence type="predicted"/>